<name>A0ACB7PQT9_9PEZI</name>
<accession>A0ACB7PQT9</accession>
<dbReference type="EMBL" id="JAGIZQ010000001">
    <property type="protein sequence ID" value="KAH6650003.1"/>
    <property type="molecule type" value="Genomic_DNA"/>
</dbReference>
<keyword evidence="2" id="KW-1185">Reference proteome</keyword>
<gene>
    <name evidence="1" type="ORF">F5144DRAFT_30163</name>
</gene>
<proteinExistence type="predicted"/>
<protein>
    <submittedName>
        <fullName evidence="1">Uncharacterized protein</fullName>
    </submittedName>
</protein>
<evidence type="ECO:0000313" key="2">
    <source>
        <dbReference type="Proteomes" id="UP000724584"/>
    </source>
</evidence>
<dbReference type="Proteomes" id="UP000724584">
    <property type="component" value="Unassembled WGS sequence"/>
</dbReference>
<evidence type="ECO:0000313" key="1">
    <source>
        <dbReference type="EMBL" id="KAH6650003.1"/>
    </source>
</evidence>
<comment type="caution">
    <text evidence="1">The sequence shown here is derived from an EMBL/GenBank/DDBJ whole genome shotgun (WGS) entry which is preliminary data.</text>
</comment>
<organism evidence="1 2">
    <name type="scientific">Chaetomium tenue</name>
    <dbReference type="NCBI Taxonomy" id="1854479"/>
    <lineage>
        <taxon>Eukaryota</taxon>
        <taxon>Fungi</taxon>
        <taxon>Dikarya</taxon>
        <taxon>Ascomycota</taxon>
        <taxon>Pezizomycotina</taxon>
        <taxon>Sordariomycetes</taxon>
        <taxon>Sordariomycetidae</taxon>
        <taxon>Sordariales</taxon>
        <taxon>Chaetomiaceae</taxon>
        <taxon>Chaetomium</taxon>
    </lineage>
</organism>
<sequence>MRKLRRRLFGRRKSTRRIEPSPNLQHADAVPDLSGSPQRPSFPDGVKVLHDCPGATVDICFVHGLTGDRESTWTAQRHSASWPQTLLPSKLGKSRILTYGYDAYVVRGVVAGSNRLLDHAKNLLHDLTMDREGDDASSRPLIFVAHSLGGLVCKKAILLSRNNPEVHLRGIFDCTKGIIFMGTPHKGSWMADWAKIPASALGLAKVANKSLLEILQTDSQLLESDQLEFWSMVRELREGGRRFEVTCAFEELPLPVVGKVVSNTSATLEGYASFSIHANHSDMVRFVSAEENGFKRLLGVLTRWKIQLEPIAQPPSLSESSQKCLQSLAFPQMHDRSHDIDSAAAGTCEWLLQHEKYTTWAACGRGLLWIKGKPGSGKSTVLKHALKNHKAGDGALVISFFFHGRGDELQKTPLGFFRSLLHQILKQAPDALHDLVGVFESKCKNNGKQGAGWHWHEGELRPFFQESLFKVLRTRPIWLFVDALDECGRDNAVGLVEIFSSLLKSLQSQSEDLQQFHICFSCRHYPILDVDENRFEICTEHENERDISAFVKDKLAIFRAGPSSKIPGLITARASGVFMWARLVVEQILGLERDGAGLAKLEAAISALPPNLDELYRQLVQGMEIRSRELIQWVCFATRPLNIDELRWAMVIEDDCPYRSIQACESAEDYVADSARMKRQAQTLSRGLVEVNHAQTVQFIHESVRDFFFGNGLSVLGDDETLTEAAVQAHLRFSKICLRYLSMEEIVQKKGSLRYDNFPFLGYAAISWATHAERCDAGSAPIVPRDDLLALFAWPSDALVGPIVRVSQARGITSPAQFSDGSNLVHIASAYGLVGLLIAILNMGSEIDSEIDAKDNSRHTPLSWAVREGHKAVVRLLLDTGKVDVDNKDNRGVGHHCCGPRWGGTRLLYSYYLIPAKSMLISGTSGVGHHFRGPRRGGMRLLYGYYLIPAKSILIIRTIGVGHHCRLPRRGDMRLLFSYSGHRGSTSSS</sequence>
<reference evidence="1 2" key="1">
    <citation type="journal article" date="2021" name="Nat. Commun.">
        <title>Genetic determinants of endophytism in the Arabidopsis root mycobiome.</title>
        <authorList>
            <person name="Mesny F."/>
            <person name="Miyauchi S."/>
            <person name="Thiergart T."/>
            <person name="Pickel B."/>
            <person name="Atanasova L."/>
            <person name="Karlsson M."/>
            <person name="Huettel B."/>
            <person name="Barry K.W."/>
            <person name="Haridas S."/>
            <person name="Chen C."/>
            <person name="Bauer D."/>
            <person name="Andreopoulos W."/>
            <person name="Pangilinan J."/>
            <person name="LaButti K."/>
            <person name="Riley R."/>
            <person name="Lipzen A."/>
            <person name="Clum A."/>
            <person name="Drula E."/>
            <person name="Henrissat B."/>
            <person name="Kohler A."/>
            <person name="Grigoriev I.V."/>
            <person name="Martin F.M."/>
            <person name="Hacquard S."/>
        </authorList>
    </citation>
    <scope>NUCLEOTIDE SEQUENCE [LARGE SCALE GENOMIC DNA]</scope>
    <source>
        <strain evidence="1 2">MPI-SDFR-AT-0079</strain>
    </source>
</reference>